<evidence type="ECO:0000259" key="9">
    <source>
        <dbReference type="Pfam" id="PF12704"/>
    </source>
</evidence>
<dbReference type="STRING" id="401053.AciPR4_0136"/>
<keyword evidence="3 7" id="KW-0812">Transmembrane</keyword>
<accession>E8UZ32</accession>
<feature type="transmembrane region" description="Helical" evidence="7">
    <location>
        <begin position="757"/>
        <end position="780"/>
    </location>
</feature>
<dbReference type="EMBL" id="CP002467">
    <property type="protein sequence ID" value="ADV80977.1"/>
    <property type="molecule type" value="Genomic_DNA"/>
</dbReference>
<comment type="similarity">
    <text evidence="6">Belongs to the ABC-4 integral membrane protein family.</text>
</comment>
<dbReference type="GO" id="GO:0005886">
    <property type="term" value="C:plasma membrane"/>
    <property type="evidence" value="ECO:0007669"/>
    <property type="project" value="UniProtKB-SubCell"/>
</dbReference>
<evidence type="ECO:0000259" key="8">
    <source>
        <dbReference type="Pfam" id="PF02687"/>
    </source>
</evidence>
<dbReference type="GO" id="GO:0022857">
    <property type="term" value="F:transmembrane transporter activity"/>
    <property type="evidence" value="ECO:0007669"/>
    <property type="project" value="TreeGrafter"/>
</dbReference>
<protein>
    <submittedName>
        <fullName evidence="10">Permease</fullName>
    </submittedName>
</protein>
<keyword evidence="2" id="KW-1003">Cell membrane</keyword>
<feature type="transmembrane region" description="Helical" evidence="7">
    <location>
        <begin position="83"/>
        <end position="106"/>
    </location>
</feature>
<keyword evidence="4 7" id="KW-1133">Transmembrane helix</keyword>
<evidence type="ECO:0000256" key="7">
    <source>
        <dbReference type="SAM" id="Phobius"/>
    </source>
</evidence>
<dbReference type="PANTHER" id="PTHR30572:SF4">
    <property type="entry name" value="ABC TRANSPORTER PERMEASE YTRF"/>
    <property type="match status" value="1"/>
</dbReference>
<evidence type="ECO:0000256" key="2">
    <source>
        <dbReference type="ARBA" id="ARBA00022475"/>
    </source>
</evidence>
<reference evidence="10 11" key="1">
    <citation type="journal article" date="2012" name="Stand. Genomic Sci.">
        <title>Complete genome sequence of Terriglobus saanensis type strain SP1PR4(T), an Acidobacteria from tundra soil.</title>
        <authorList>
            <person name="Rawat S.R."/>
            <person name="Mannisto M.K."/>
            <person name="Starovoytov V."/>
            <person name="Goodwin L."/>
            <person name="Nolan M."/>
            <person name="Hauser L."/>
            <person name="Land M."/>
            <person name="Davenport K.W."/>
            <person name="Woyke T."/>
            <person name="Haggblom M.M."/>
        </authorList>
    </citation>
    <scope>NUCLEOTIDE SEQUENCE</scope>
    <source>
        <strain evidence="11">ATCC BAA-1853 / DSM 23119 / SP1PR4</strain>
    </source>
</reference>
<feature type="transmembrane region" description="Helical" evidence="7">
    <location>
        <begin position="454"/>
        <end position="477"/>
    </location>
</feature>
<organism evidence="10 11">
    <name type="scientific">Terriglobus saanensis (strain ATCC BAA-1853 / DSM 23119 / SP1PR4)</name>
    <dbReference type="NCBI Taxonomy" id="401053"/>
    <lineage>
        <taxon>Bacteria</taxon>
        <taxon>Pseudomonadati</taxon>
        <taxon>Acidobacteriota</taxon>
        <taxon>Terriglobia</taxon>
        <taxon>Terriglobales</taxon>
        <taxon>Acidobacteriaceae</taxon>
        <taxon>Terriglobus</taxon>
    </lineage>
</organism>
<feature type="transmembrane region" description="Helical" evidence="7">
    <location>
        <begin position="403"/>
        <end position="428"/>
    </location>
</feature>
<feature type="transmembrane region" description="Helical" evidence="7">
    <location>
        <begin position="813"/>
        <end position="835"/>
    </location>
</feature>
<dbReference type="Proteomes" id="UP000006844">
    <property type="component" value="Chromosome"/>
</dbReference>
<dbReference type="InterPro" id="IPR050250">
    <property type="entry name" value="Macrolide_Exporter_MacB"/>
</dbReference>
<keyword evidence="11" id="KW-1185">Reference proteome</keyword>
<proteinExistence type="inferred from homology"/>
<dbReference type="InterPro" id="IPR017800">
    <property type="entry name" value="ADOP"/>
</dbReference>
<dbReference type="Pfam" id="PF12704">
    <property type="entry name" value="MacB_PCD"/>
    <property type="match status" value="2"/>
</dbReference>
<name>E8UZ32_TERSS</name>
<dbReference type="HOGENOM" id="CLU_009433_1_0_0"/>
<gene>
    <name evidence="10" type="ordered locus">AciPR4_0136</name>
</gene>
<evidence type="ECO:0000313" key="10">
    <source>
        <dbReference type="EMBL" id="ADV80977.1"/>
    </source>
</evidence>
<evidence type="ECO:0000256" key="3">
    <source>
        <dbReference type="ARBA" id="ARBA00022692"/>
    </source>
</evidence>
<feature type="transmembrane region" description="Helical" evidence="7">
    <location>
        <begin position="847"/>
        <end position="874"/>
    </location>
</feature>
<keyword evidence="5 7" id="KW-0472">Membrane</keyword>
<dbReference type="InterPro" id="IPR003838">
    <property type="entry name" value="ABC3_permease_C"/>
</dbReference>
<dbReference type="RefSeq" id="WP_013566710.1">
    <property type="nucleotide sequence ID" value="NC_014963.1"/>
</dbReference>
<feature type="domain" description="MacB-like periplasmic core" evidence="9">
    <location>
        <begin position="507"/>
        <end position="695"/>
    </location>
</feature>
<dbReference type="KEGG" id="tsa:AciPR4_0136"/>
<dbReference type="AlphaFoldDB" id="E8UZ32"/>
<feature type="transmembrane region" description="Helical" evidence="7">
    <location>
        <begin position="356"/>
        <end position="382"/>
    </location>
</feature>
<evidence type="ECO:0000313" key="11">
    <source>
        <dbReference type="Proteomes" id="UP000006844"/>
    </source>
</evidence>
<dbReference type="InterPro" id="IPR025857">
    <property type="entry name" value="MacB_PCD"/>
</dbReference>
<feature type="domain" description="ABC3 transporter permease C-terminal" evidence="8">
    <location>
        <begin position="763"/>
        <end position="873"/>
    </location>
</feature>
<dbReference type="NCBIfam" id="TIGR03434">
    <property type="entry name" value="ADOP"/>
    <property type="match status" value="1"/>
</dbReference>
<evidence type="ECO:0000256" key="6">
    <source>
        <dbReference type="ARBA" id="ARBA00038076"/>
    </source>
</evidence>
<feature type="transmembrane region" description="Helical" evidence="7">
    <location>
        <begin position="498"/>
        <end position="521"/>
    </location>
</feature>
<dbReference type="eggNOG" id="COG0577">
    <property type="taxonomic scope" value="Bacteria"/>
</dbReference>
<dbReference type="PANTHER" id="PTHR30572">
    <property type="entry name" value="MEMBRANE COMPONENT OF TRANSPORTER-RELATED"/>
    <property type="match status" value="1"/>
</dbReference>
<dbReference type="Pfam" id="PF02687">
    <property type="entry name" value="FtsX"/>
    <property type="match status" value="2"/>
</dbReference>
<feature type="domain" description="MacB-like periplasmic core" evidence="9">
    <location>
        <begin position="86"/>
        <end position="308"/>
    </location>
</feature>
<evidence type="ECO:0000256" key="1">
    <source>
        <dbReference type="ARBA" id="ARBA00004651"/>
    </source>
</evidence>
<feature type="domain" description="ABC3 transporter permease C-terminal" evidence="8">
    <location>
        <begin position="363"/>
        <end position="480"/>
    </location>
</feature>
<dbReference type="OrthoDB" id="99702at2"/>
<evidence type="ECO:0000256" key="5">
    <source>
        <dbReference type="ARBA" id="ARBA00023136"/>
    </source>
</evidence>
<comment type="subcellular location">
    <subcellularLocation>
        <location evidence="1">Cell membrane</location>
        <topology evidence="1">Multi-pass membrane protein</topology>
    </subcellularLocation>
</comment>
<sequence length="884" mass="96579">MSLWTRVANVFRADTVNQQLDEEFESHIAEAIASGRDPLEARRAFGSVLRQREESREATVMGWLEGLRADAVFGWRQLLRNRVTFAAAVFSLALAMGSCVSAFRLIDALLWRPLPVSHPERLYALSRYGLGWDGKMAHFDGWAYPSFARMRDAVRNDAELIAVSPSSRSDLTFGSDEEMEKAYLQYVSGTMFNAFGLQPTLGRLLTPQDDRTPGKSPYAVLSYDFWTRRFHRDPQVVGKTFRLGDKIYEVVGVGPKSFTGTEPGTMTDVFLPVMMHGAVTRDDSTFHRTLAIMRPGVNLEPVRAKLDAVSRGFETERAKGFKDIPKKMIQNFLDQRMEMIPASAGTSSLQESYRHALSWLGALVVLVLLIACANVANLMTALASARAREMALRVSLGAGRWRLVQMVLVESAMLAGCASVLGALFAWWSAPRIVGMINPPDRPARLALSADWRVLAFGVGLVLAVTLLFGLLPALRASAVKPVSALKGGEDPHARRRMMYGMIAAQIAFCFVIVFTAGLFVSTFQRISHLQMGFSPEGLILLETSAPQGQTQAVWDEVADALRSTPGVERVGESGWALLTENSWNNTISIDGGPPSEVLSHFLRISPGWFETVKMPLVAGRDLRPGDTFPGTAVVNEAFAKQFFKGVNPVGRTFDKMKDDGTRLKCKVVGMVANAFYRDIREGVLPVAYVPFDVTVGKDGVARRDGGTFAVRSAGGNLLLLGAELRRKATQTRAGFRVTNVQTQQELVDAQTIRERLLALLGIFFASVALLLAGIGLYGVMNYSVMQRRREIGIRVAVGARSRSIAGLVAKDMFAMVTLGVAVGSVAGIASARYLETLFYEVKAADPVFLTIPAVVILSAALLAAVPAVMRALAIEPAEILRSE</sequence>
<evidence type="ECO:0000256" key="4">
    <source>
        <dbReference type="ARBA" id="ARBA00022989"/>
    </source>
</evidence>